<dbReference type="SUPFAM" id="SSF52833">
    <property type="entry name" value="Thioredoxin-like"/>
    <property type="match status" value="1"/>
</dbReference>
<dbReference type="Gene3D" id="3.40.30.10">
    <property type="entry name" value="Glutaredoxin"/>
    <property type="match status" value="1"/>
</dbReference>
<dbReference type="GO" id="GO:0016853">
    <property type="term" value="F:isomerase activity"/>
    <property type="evidence" value="ECO:0007669"/>
    <property type="project" value="UniProtKB-KW"/>
</dbReference>
<organism evidence="9 10">
    <name type="scientific">Geodermatophilus siccatus</name>
    <dbReference type="NCBI Taxonomy" id="1137991"/>
    <lineage>
        <taxon>Bacteria</taxon>
        <taxon>Bacillati</taxon>
        <taxon>Actinomycetota</taxon>
        <taxon>Actinomycetes</taxon>
        <taxon>Geodermatophilales</taxon>
        <taxon>Geodermatophilaceae</taxon>
        <taxon>Geodermatophilus</taxon>
    </lineage>
</organism>
<keyword evidence="7" id="KW-0472">Membrane</keyword>
<feature type="transmembrane region" description="Helical" evidence="7">
    <location>
        <begin position="35"/>
        <end position="55"/>
    </location>
</feature>
<dbReference type="EMBL" id="FNHE01000003">
    <property type="protein sequence ID" value="SDM03448.1"/>
    <property type="molecule type" value="Genomic_DNA"/>
</dbReference>
<evidence type="ECO:0000256" key="6">
    <source>
        <dbReference type="SAM" id="MobiDB-lite"/>
    </source>
</evidence>
<dbReference type="PANTHER" id="PTHR13887:SF14">
    <property type="entry name" value="DISULFIDE BOND FORMATION PROTEIN D"/>
    <property type="match status" value="1"/>
</dbReference>
<accession>A0A1G9PXE7</accession>
<proteinExistence type="inferred from homology"/>
<name>A0A1G9PXE7_9ACTN</name>
<keyword evidence="5" id="KW-0676">Redox-active center</keyword>
<keyword evidence="7" id="KW-1133">Transmembrane helix</keyword>
<evidence type="ECO:0000313" key="10">
    <source>
        <dbReference type="Proteomes" id="UP000198680"/>
    </source>
</evidence>
<gene>
    <name evidence="9" type="ORF">SAMN05660642_01410</name>
</gene>
<feature type="region of interest" description="Disordered" evidence="6">
    <location>
        <begin position="1"/>
        <end position="31"/>
    </location>
</feature>
<dbReference type="AlphaFoldDB" id="A0A1G9PXE7"/>
<keyword evidence="7" id="KW-0812">Transmembrane</keyword>
<dbReference type="InterPro" id="IPR036249">
    <property type="entry name" value="Thioredoxin-like_sf"/>
</dbReference>
<keyword evidence="2" id="KW-0732">Signal</keyword>
<keyword evidence="10" id="KW-1185">Reference proteome</keyword>
<feature type="domain" description="Thioredoxin" evidence="8">
    <location>
        <begin position="57"/>
        <end position="252"/>
    </location>
</feature>
<dbReference type="RefSeq" id="WP_245700123.1">
    <property type="nucleotide sequence ID" value="NZ_FNHE01000003.1"/>
</dbReference>
<evidence type="ECO:0000256" key="5">
    <source>
        <dbReference type="ARBA" id="ARBA00023284"/>
    </source>
</evidence>
<keyword evidence="3" id="KW-0560">Oxidoreductase</keyword>
<keyword evidence="4" id="KW-1015">Disulfide bond</keyword>
<dbReference type="PANTHER" id="PTHR13887">
    <property type="entry name" value="GLUTATHIONE S-TRANSFERASE KAPPA"/>
    <property type="match status" value="1"/>
</dbReference>
<sequence length="253" mass="25968">MSPETRREAARRRIAEKRAAEERARAQERRRRQTLVGGVAAAVVVVLAVVVVIAVQSARTSTSPDAAVPANTTDGGTAFAVGPADAPVTVDVYEDFLCPACRQFEAAAGATLAELAADGTAQVRYHPIAILDRASTDDYSTRALNAAAAVADAAGTEAFLDFHDALFTEQPAEGGPGLTDARLVELAAGVGAAGPDVEEAITGLVYGDWTREVTDAASRAGVSGTPTVLVDGAPLQDRSAEGLRAAVAEAQEG</sequence>
<dbReference type="Proteomes" id="UP000198680">
    <property type="component" value="Unassembled WGS sequence"/>
</dbReference>
<evidence type="ECO:0000256" key="1">
    <source>
        <dbReference type="ARBA" id="ARBA00005791"/>
    </source>
</evidence>
<evidence type="ECO:0000313" key="9">
    <source>
        <dbReference type="EMBL" id="SDM03448.1"/>
    </source>
</evidence>
<dbReference type="GO" id="GO:0016491">
    <property type="term" value="F:oxidoreductase activity"/>
    <property type="evidence" value="ECO:0007669"/>
    <property type="project" value="UniProtKB-KW"/>
</dbReference>
<evidence type="ECO:0000256" key="4">
    <source>
        <dbReference type="ARBA" id="ARBA00023157"/>
    </source>
</evidence>
<feature type="compositionally biased region" description="Basic and acidic residues" evidence="6">
    <location>
        <begin position="1"/>
        <end position="27"/>
    </location>
</feature>
<dbReference type="InterPro" id="IPR013766">
    <property type="entry name" value="Thioredoxin_domain"/>
</dbReference>
<dbReference type="Pfam" id="PF13462">
    <property type="entry name" value="Thioredoxin_4"/>
    <property type="match status" value="1"/>
</dbReference>
<protein>
    <submittedName>
        <fullName evidence="9">Protein-disulfide isomerase</fullName>
    </submittedName>
</protein>
<evidence type="ECO:0000259" key="8">
    <source>
        <dbReference type="PROSITE" id="PS51352"/>
    </source>
</evidence>
<dbReference type="InterPro" id="IPR012336">
    <property type="entry name" value="Thioredoxin-like_fold"/>
</dbReference>
<reference evidence="10" key="1">
    <citation type="submission" date="2016-10" db="EMBL/GenBank/DDBJ databases">
        <authorList>
            <person name="Varghese N."/>
            <person name="Submissions S."/>
        </authorList>
    </citation>
    <scope>NUCLEOTIDE SEQUENCE [LARGE SCALE GENOMIC DNA]</scope>
    <source>
        <strain evidence="10">DSM 45419</strain>
    </source>
</reference>
<keyword evidence="9" id="KW-0413">Isomerase</keyword>
<evidence type="ECO:0000256" key="3">
    <source>
        <dbReference type="ARBA" id="ARBA00023002"/>
    </source>
</evidence>
<evidence type="ECO:0000256" key="2">
    <source>
        <dbReference type="ARBA" id="ARBA00022729"/>
    </source>
</evidence>
<evidence type="ECO:0000256" key="7">
    <source>
        <dbReference type="SAM" id="Phobius"/>
    </source>
</evidence>
<dbReference type="PROSITE" id="PS51352">
    <property type="entry name" value="THIOREDOXIN_2"/>
    <property type="match status" value="1"/>
</dbReference>
<dbReference type="STRING" id="1137991.SAMN05660642_01410"/>
<comment type="similarity">
    <text evidence="1">Belongs to the thioredoxin family. DsbA subfamily.</text>
</comment>